<keyword evidence="1" id="KW-0812">Transmembrane</keyword>
<evidence type="ECO:0000313" key="2">
    <source>
        <dbReference type="EMBL" id="OGZ26313.1"/>
    </source>
</evidence>
<feature type="transmembrane region" description="Helical" evidence="1">
    <location>
        <begin position="21"/>
        <end position="39"/>
    </location>
</feature>
<protein>
    <submittedName>
        <fullName evidence="2">Uncharacterized protein</fullName>
    </submittedName>
</protein>
<reference evidence="2 3" key="1">
    <citation type="journal article" date="2016" name="Nat. Commun.">
        <title>Thousands of microbial genomes shed light on interconnected biogeochemical processes in an aquifer system.</title>
        <authorList>
            <person name="Anantharaman K."/>
            <person name="Brown C.T."/>
            <person name="Hug L.A."/>
            <person name="Sharon I."/>
            <person name="Castelle C.J."/>
            <person name="Probst A.J."/>
            <person name="Thomas B.C."/>
            <person name="Singh A."/>
            <person name="Wilkins M.J."/>
            <person name="Karaoz U."/>
            <person name="Brodie E.L."/>
            <person name="Williams K.H."/>
            <person name="Hubbard S.S."/>
            <person name="Banfield J.F."/>
        </authorList>
    </citation>
    <scope>NUCLEOTIDE SEQUENCE [LARGE SCALE GENOMIC DNA]</scope>
</reference>
<proteinExistence type="predicted"/>
<organism evidence="2 3">
    <name type="scientific">Candidatus Nealsonbacteria bacterium RIFCSPLOWO2_02_39_8</name>
    <dbReference type="NCBI Taxonomy" id="1801674"/>
    <lineage>
        <taxon>Bacteria</taxon>
        <taxon>Candidatus Nealsoniibacteriota</taxon>
    </lineage>
</organism>
<evidence type="ECO:0000313" key="3">
    <source>
        <dbReference type="Proteomes" id="UP000176216"/>
    </source>
</evidence>
<keyword evidence="1" id="KW-1133">Transmembrane helix</keyword>
<feature type="transmembrane region" description="Helical" evidence="1">
    <location>
        <begin position="181"/>
        <end position="202"/>
    </location>
</feature>
<name>A0A1G2EKL4_9BACT</name>
<gene>
    <name evidence="2" type="ORF">A2W71_01675</name>
</gene>
<accession>A0A1G2EKL4</accession>
<feature type="transmembrane region" description="Helical" evidence="1">
    <location>
        <begin position="59"/>
        <end position="82"/>
    </location>
</feature>
<feature type="transmembrane region" description="Helical" evidence="1">
    <location>
        <begin position="124"/>
        <end position="141"/>
    </location>
</feature>
<dbReference type="AlphaFoldDB" id="A0A1G2EKL4"/>
<comment type="caution">
    <text evidence="2">The sequence shown here is derived from an EMBL/GenBank/DDBJ whole genome shotgun (WGS) entry which is preliminary data.</text>
</comment>
<dbReference type="Proteomes" id="UP000176216">
    <property type="component" value="Unassembled WGS sequence"/>
</dbReference>
<feature type="transmembrane region" description="Helical" evidence="1">
    <location>
        <begin position="94"/>
        <end position="118"/>
    </location>
</feature>
<sequence length="238" mass="28011">MKPIEQMCQVLTNHKRIMWNVLLHATFFSLSLILSYNSYKEYVRGVNNIHEFPLELKIAIKATLPLSIFVFVALFVFFTILLNKKNNYLSFWQYTSLIIIQSVIVNLIFFLSGIHILIIQNLALFYLTIFLFVWSGLRRVIMLDTTSWLVRNLPQQIYRLLQVLQENMPLLREYCKKRPSVPYIVSFLALFMLCSCLLILNARKEAEFVANVAYFLFIVGVGIEIYYLIKCGKRDNRE</sequence>
<keyword evidence="1" id="KW-0472">Membrane</keyword>
<dbReference type="EMBL" id="MHMJ01000003">
    <property type="protein sequence ID" value="OGZ26313.1"/>
    <property type="molecule type" value="Genomic_DNA"/>
</dbReference>
<feature type="transmembrane region" description="Helical" evidence="1">
    <location>
        <begin position="208"/>
        <end position="229"/>
    </location>
</feature>
<evidence type="ECO:0000256" key="1">
    <source>
        <dbReference type="SAM" id="Phobius"/>
    </source>
</evidence>